<sequence length="227" mass="24289">MMNDIGTVMGESIVNLFAQGEEGMKGFMKNILNLMIDSLHKIVLLKQAEVTITSIPLGPFGWIKAAAQAALIEAAFAAAKAVVNSFDRGGYTPAGAWDKPQGVVHSGEFVSNRFAVANPSLRPLFDLIDYAQRNNTVANLTTEDIAAVAGRNPGNPATVNVPANNPDKAGNELMLVSVITECTNTLKKVKERFDEPIVAQTYATGKGGTIQAEELVRKMQANVSRKS</sequence>
<name>A0A5J4RAK6_9ZZZZ</name>
<reference evidence="1" key="1">
    <citation type="submission" date="2019-03" db="EMBL/GenBank/DDBJ databases">
        <title>Single cell metagenomics reveals metabolic interactions within the superorganism composed of flagellate Streblomastix strix and complex community of Bacteroidetes bacteria on its surface.</title>
        <authorList>
            <person name="Treitli S.C."/>
            <person name="Kolisko M."/>
            <person name="Husnik F."/>
            <person name="Keeling P."/>
            <person name="Hampl V."/>
        </authorList>
    </citation>
    <scope>NUCLEOTIDE SEQUENCE</scope>
    <source>
        <strain evidence="1">STM</strain>
    </source>
</reference>
<accession>A0A5J4RAK6</accession>
<gene>
    <name evidence="1" type="ORF">EZS27_021112</name>
</gene>
<comment type="caution">
    <text evidence="1">The sequence shown here is derived from an EMBL/GenBank/DDBJ whole genome shotgun (WGS) entry which is preliminary data.</text>
</comment>
<dbReference type="AlphaFoldDB" id="A0A5J4RAK6"/>
<organism evidence="1">
    <name type="scientific">termite gut metagenome</name>
    <dbReference type="NCBI Taxonomy" id="433724"/>
    <lineage>
        <taxon>unclassified sequences</taxon>
        <taxon>metagenomes</taxon>
        <taxon>organismal metagenomes</taxon>
    </lineage>
</organism>
<proteinExistence type="predicted"/>
<dbReference type="EMBL" id="SNRY01001542">
    <property type="protein sequence ID" value="KAA6330160.1"/>
    <property type="molecule type" value="Genomic_DNA"/>
</dbReference>
<protein>
    <submittedName>
        <fullName evidence="1">Uncharacterized protein</fullName>
    </submittedName>
</protein>
<feature type="non-terminal residue" evidence="1">
    <location>
        <position position="1"/>
    </location>
</feature>
<evidence type="ECO:0000313" key="1">
    <source>
        <dbReference type="EMBL" id="KAA6330160.1"/>
    </source>
</evidence>